<dbReference type="Proteomes" id="UP001497444">
    <property type="component" value="Unassembled WGS sequence"/>
</dbReference>
<keyword evidence="3" id="KW-0597">Phosphoprotein</keyword>
<comment type="catalytic activity">
    <reaction evidence="9">
        <text>L-seryl-[protein] + ATP = O-phospho-L-seryl-[protein] + ADP + H(+)</text>
        <dbReference type="Rhea" id="RHEA:17989"/>
        <dbReference type="Rhea" id="RHEA-COMP:9863"/>
        <dbReference type="Rhea" id="RHEA-COMP:11604"/>
        <dbReference type="ChEBI" id="CHEBI:15378"/>
        <dbReference type="ChEBI" id="CHEBI:29999"/>
        <dbReference type="ChEBI" id="CHEBI:30616"/>
        <dbReference type="ChEBI" id="CHEBI:83421"/>
        <dbReference type="ChEBI" id="CHEBI:456216"/>
        <dbReference type="EC" id="2.7.11.1"/>
    </reaction>
</comment>
<evidence type="ECO:0000256" key="9">
    <source>
        <dbReference type="ARBA" id="ARBA00048679"/>
    </source>
</evidence>
<evidence type="ECO:0000256" key="3">
    <source>
        <dbReference type="ARBA" id="ARBA00022553"/>
    </source>
</evidence>
<protein>
    <recommendedName>
        <fullName evidence="1">non-specific serine/threonine protein kinase</fullName>
        <ecNumber evidence="1">2.7.11.1</ecNumber>
    </recommendedName>
</protein>
<keyword evidence="6" id="KW-0418">Kinase</keyword>
<dbReference type="InterPro" id="IPR032270">
    <property type="entry name" value="AMPK_C"/>
</dbReference>
<comment type="caution">
    <text evidence="12">The sequence shown here is derived from an EMBL/GenBank/DDBJ whole genome shotgun (WGS) entry which is preliminary data.</text>
</comment>
<dbReference type="EC" id="2.7.11.1" evidence="1"/>
<dbReference type="Gene3D" id="1.10.8.10">
    <property type="entry name" value="DNA helicase RuvA subunit, C-terminal domain"/>
    <property type="match status" value="1"/>
</dbReference>
<keyword evidence="7" id="KW-0067">ATP-binding</keyword>
<dbReference type="SUPFAM" id="SSF103243">
    <property type="entry name" value="KA1-like"/>
    <property type="match status" value="1"/>
</dbReference>
<evidence type="ECO:0000313" key="13">
    <source>
        <dbReference type="Proteomes" id="UP001497444"/>
    </source>
</evidence>
<proteinExistence type="predicted"/>
<sequence>MMMDGEFLKTSCGSPNYAAPEVISENCTPDPKWTSGVVVSFCTLSFVELGNPHDQLAIAYNLIVDNKRIEDETSKLDIKNFYVASSPPPPSMMLDSPLRPPSSTGCRQRRLSGGNVLEKSKTTPIKRAKWHLGIRSQSKAQDIMNEVYRAMKALNFVSSRFSF</sequence>
<dbReference type="EMBL" id="CAXAQS010000661">
    <property type="protein sequence ID" value="CAK9252579.1"/>
    <property type="molecule type" value="Genomic_DNA"/>
</dbReference>
<evidence type="ECO:0000256" key="6">
    <source>
        <dbReference type="ARBA" id="ARBA00022777"/>
    </source>
</evidence>
<evidence type="ECO:0000313" key="12">
    <source>
        <dbReference type="EMBL" id="CAK9252579.1"/>
    </source>
</evidence>
<feature type="domain" description="PRKAA1/2 autoinhibitory" evidence="11">
    <location>
        <begin position="49"/>
        <end position="69"/>
    </location>
</feature>
<accession>A0ABP0VDV2</accession>
<dbReference type="Gene3D" id="3.30.310.80">
    <property type="entry name" value="Kinase associated domain 1, KA1"/>
    <property type="match status" value="1"/>
</dbReference>
<keyword evidence="2" id="KW-0723">Serine/threonine-protein kinase</keyword>
<comment type="catalytic activity">
    <reaction evidence="8">
        <text>L-threonyl-[protein] + ATP = O-phospho-L-threonyl-[protein] + ADP + H(+)</text>
        <dbReference type="Rhea" id="RHEA:46608"/>
        <dbReference type="Rhea" id="RHEA-COMP:11060"/>
        <dbReference type="Rhea" id="RHEA-COMP:11605"/>
        <dbReference type="ChEBI" id="CHEBI:15378"/>
        <dbReference type="ChEBI" id="CHEBI:30013"/>
        <dbReference type="ChEBI" id="CHEBI:30616"/>
        <dbReference type="ChEBI" id="CHEBI:61977"/>
        <dbReference type="ChEBI" id="CHEBI:456216"/>
        <dbReference type="EC" id="2.7.11.1"/>
    </reaction>
</comment>
<gene>
    <name evidence="12" type="ORF">CSSPJE1EN1_LOCUS27957</name>
</gene>
<evidence type="ECO:0000256" key="7">
    <source>
        <dbReference type="ARBA" id="ARBA00022840"/>
    </source>
</evidence>
<dbReference type="Pfam" id="PF16579">
    <property type="entry name" value="AdenylateSensor"/>
    <property type="match status" value="1"/>
</dbReference>
<evidence type="ECO:0000256" key="2">
    <source>
        <dbReference type="ARBA" id="ARBA00022527"/>
    </source>
</evidence>
<evidence type="ECO:0000259" key="11">
    <source>
        <dbReference type="Pfam" id="PF21147"/>
    </source>
</evidence>
<evidence type="ECO:0000256" key="1">
    <source>
        <dbReference type="ARBA" id="ARBA00012513"/>
    </source>
</evidence>
<dbReference type="InterPro" id="IPR028375">
    <property type="entry name" value="KA1/Ssp2_C"/>
</dbReference>
<keyword evidence="4" id="KW-0808">Transferase</keyword>
<organism evidence="12 13">
    <name type="scientific">Sphagnum jensenii</name>
    <dbReference type="NCBI Taxonomy" id="128206"/>
    <lineage>
        <taxon>Eukaryota</taxon>
        <taxon>Viridiplantae</taxon>
        <taxon>Streptophyta</taxon>
        <taxon>Embryophyta</taxon>
        <taxon>Bryophyta</taxon>
        <taxon>Sphagnophytina</taxon>
        <taxon>Sphagnopsida</taxon>
        <taxon>Sphagnales</taxon>
        <taxon>Sphagnaceae</taxon>
        <taxon>Sphagnum</taxon>
    </lineage>
</organism>
<dbReference type="InterPro" id="IPR049020">
    <property type="entry name" value="PRKAA1/2_AID"/>
</dbReference>
<evidence type="ECO:0000256" key="5">
    <source>
        <dbReference type="ARBA" id="ARBA00022741"/>
    </source>
</evidence>
<keyword evidence="5" id="KW-0547">Nucleotide-binding</keyword>
<evidence type="ECO:0000256" key="4">
    <source>
        <dbReference type="ARBA" id="ARBA00022679"/>
    </source>
</evidence>
<reference evidence="12" key="1">
    <citation type="submission" date="2024-02" db="EMBL/GenBank/DDBJ databases">
        <authorList>
            <consortium name="ELIXIR-Norway"/>
            <consortium name="Elixir Norway"/>
        </authorList>
    </citation>
    <scope>NUCLEOTIDE SEQUENCE</scope>
</reference>
<feature type="domain" description="AMPK C-terminal adenylate sensor" evidence="10">
    <location>
        <begin position="129"/>
        <end position="154"/>
    </location>
</feature>
<name>A0ABP0VDV2_9BRYO</name>
<dbReference type="Pfam" id="PF21147">
    <property type="entry name" value="AMPK_alpha_AID"/>
    <property type="match status" value="1"/>
</dbReference>
<evidence type="ECO:0000259" key="10">
    <source>
        <dbReference type="Pfam" id="PF16579"/>
    </source>
</evidence>
<evidence type="ECO:0000256" key="8">
    <source>
        <dbReference type="ARBA" id="ARBA00047899"/>
    </source>
</evidence>
<keyword evidence="13" id="KW-1185">Reference proteome</keyword>